<dbReference type="InterPro" id="IPR020556">
    <property type="entry name" value="Amidase_CS"/>
</dbReference>
<keyword evidence="2" id="KW-0175">Coiled coil</keyword>
<dbReference type="PANTHER" id="PTHR11895">
    <property type="entry name" value="TRANSAMIDASE"/>
    <property type="match status" value="1"/>
</dbReference>
<feature type="domain" description="Amidase" evidence="3">
    <location>
        <begin position="27"/>
        <end position="471"/>
    </location>
</feature>
<evidence type="ECO:0000259" key="3">
    <source>
        <dbReference type="Pfam" id="PF01425"/>
    </source>
</evidence>
<comment type="similarity">
    <text evidence="1">Belongs to the amidase family.</text>
</comment>
<gene>
    <name evidence="4" type="ORF">FLK61_26920</name>
</gene>
<dbReference type="KEGG" id="psua:FLK61_26920"/>
<dbReference type="RefSeq" id="WP_176008428.1">
    <property type="nucleotide sequence ID" value="NZ_CP041372.2"/>
</dbReference>
<accession>A0A859FAV2</accession>
<evidence type="ECO:0000256" key="1">
    <source>
        <dbReference type="ARBA" id="ARBA00009199"/>
    </source>
</evidence>
<dbReference type="InterPro" id="IPR036928">
    <property type="entry name" value="AS_sf"/>
</dbReference>
<dbReference type="Proteomes" id="UP000318138">
    <property type="component" value="Chromosome"/>
</dbReference>
<evidence type="ECO:0000256" key="2">
    <source>
        <dbReference type="SAM" id="Coils"/>
    </source>
</evidence>
<evidence type="ECO:0000313" key="5">
    <source>
        <dbReference type="Proteomes" id="UP000318138"/>
    </source>
</evidence>
<keyword evidence="5" id="KW-1185">Reference proteome</keyword>
<keyword evidence="4" id="KW-0378">Hydrolase</keyword>
<name>A0A859FAV2_9BACI</name>
<feature type="coiled-coil region" evidence="2">
    <location>
        <begin position="36"/>
        <end position="63"/>
    </location>
</feature>
<dbReference type="SUPFAM" id="SSF75304">
    <property type="entry name" value="Amidase signature (AS) enzymes"/>
    <property type="match status" value="1"/>
</dbReference>
<protein>
    <submittedName>
        <fullName evidence="4">Amidase</fullName>
        <ecNumber evidence="4">3.5.1.4</ecNumber>
    </submittedName>
</protein>
<organism evidence="4 5">
    <name type="scientific">Paenalkalicoccus suaedae</name>
    <dbReference type="NCBI Taxonomy" id="2592382"/>
    <lineage>
        <taxon>Bacteria</taxon>
        <taxon>Bacillati</taxon>
        <taxon>Bacillota</taxon>
        <taxon>Bacilli</taxon>
        <taxon>Bacillales</taxon>
        <taxon>Bacillaceae</taxon>
        <taxon>Paenalkalicoccus</taxon>
    </lineage>
</organism>
<dbReference type="EMBL" id="CP041372">
    <property type="protein sequence ID" value="QKS70389.1"/>
    <property type="molecule type" value="Genomic_DNA"/>
</dbReference>
<dbReference type="AlphaFoldDB" id="A0A859FAV2"/>
<dbReference type="GO" id="GO:0004040">
    <property type="term" value="F:amidase activity"/>
    <property type="evidence" value="ECO:0007669"/>
    <property type="project" value="UniProtKB-EC"/>
</dbReference>
<dbReference type="EC" id="3.5.1.4" evidence="4"/>
<dbReference type="PANTHER" id="PTHR11895:SF7">
    <property type="entry name" value="GLUTAMYL-TRNA(GLN) AMIDOTRANSFERASE SUBUNIT A, MITOCHONDRIAL"/>
    <property type="match status" value="1"/>
</dbReference>
<proteinExistence type="inferred from homology"/>
<dbReference type="Gene3D" id="3.90.1300.10">
    <property type="entry name" value="Amidase signature (AS) domain"/>
    <property type="match status" value="1"/>
</dbReference>
<dbReference type="Pfam" id="PF01425">
    <property type="entry name" value="Amidase"/>
    <property type="match status" value="1"/>
</dbReference>
<reference evidence="5" key="1">
    <citation type="submission" date="2019-07" db="EMBL/GenBank/DDBJ databases">
        <title>Bacillus alkalisoli sp. nov. isolated from saline soil.</title>
        <authorList>
            <person name="Sun J.-Q."/>
            <person name="Xu L."/>
        </authorList>
    </citation>
    <scope>NUCLEOTIDE SEQUENCE [LARGE SCALE GENOMIC DNA]</scope>
    <source>
        <strain evidence="5">M4U3P1</strain>
    </source>
</reference>
<sequence>MRVDEYRKLDATGLSELIKKRLTSKEEVLEAHFSMIDIHNTKLNAITRERRELAKKEAQLVEDNAPFAGVPILFKDISQAIKGEVLSSGSALLQSKAEANSAFVQSVLDQGFIATGQTNTPEFGLKNITEPKAFGPTKNPINPAYSPGGSSGGAAAAVASGIVPIAGASDGGGSIRIPASFTGVFGLKPTRGRMPVGPAVGRQWQGAAIDFVLTRSVRDSAAMLDHLQTYQPSAAFHTPKYEGVYTDLAEKKLPTLRIGFTTKSPVDTVVSQDAKDATFKLIKWLEAEGHEVTEATPPIDGIDLMRHYYAMNSGEMNAVVMSLEQAFGRTLGKEDLEMESWLLHTAGKELSAASYSNSLAAWDRASYDMTRYHHTYDLLITPATANHAPKIGELTPSQADYEEWAQRLMHAEDKQAIIYDMFLPSLTYTPFTQLANLTGQPAASYPIYETTEGLPIGVQAIASKGREDLLLQLAYKLEESGLFGDSVG</sequence>
<dbReference type="InterPro" id="IPR023631">
    <property type="entry name" value="Amidase_dom"/>
</dbReference>
<dbReference type="PROSITE" id="PS00571">
    <property type="entry name" value="AMIDASES"/>
    <property type="match status" value="1"/>
</dbReference>
<dbReference type="InterPro" id="IPR000120">
    <property type="entry name" value="Amidase"/>
</dbReference>
<evidence type="ECO:0000313" key="4">
    <source>
        <dbReference type="EMBL" id="QKS70389.1"/>
    </source>
</evidence>